<sequence>MNYTKSALGSLIGIIFFATIVSSSFNTKSPCAVQFSYLKYDVEIQDKTVGWMTSTKTTAPDQGLINYNIDSKVNVNVITNYDIQFRSESSYQKGELLKANYFTKVNGDTQSFSNINWTGAKYIGWDGKSYSDIGSTKITQSIGNLYYKEPVGISQLFSEKYMAFCPVTKSGDYYIVSFPDGKSTSYKYQNGICIWAESKQKLYKIVFRLAEIK</sequence>
<gene>
    <name evidence="1" type="ordered locus">CHU_2671</name>
</gene>
<proteinExistence type="predicted"/>
<evidence type="ECO:0000313" key="2">
    <source>
        <dbReference type="Proteomes" id="UP000001822"/>
    </source>
</evidence>
<dbReference type="KEGG" id="chu:CHU_2671"/>
<dbReference type="RefSeq" id="WP_011586033.1">
    <property type="nucleotide sequence ID" value="NC_008255.1"/>
</dbReference>
<evidence type="ECO:0000313" key="1">
    <source>
        <dbReference type="EMBL" id="ABG59923.1"/>
    </source>
</evidence>
<dbReference type="AlphaFoldDB" id="A0A6N4SU08"/>
<protein>
    <submittedName>
        <fullName evidence="1">Uncharacterized protein</fullName>
    </submittedName>
</protein>
<keyword evidence="2" id="KW-1185">Reference proteome</keyword>
<dbReference type="Pfam" id="PF19630">
    <property type="entry name" value="DUF6134"/>
    <property type="match status" value="1"/>
</dbReference>
<organism evidence="1 2">
    <name type="scientific">Cytophaga hutchinsonii (strain ATCC 33406 / DSM 1761 / CIP 103989 / NBRC 15051 / NCIMB 9469 / D465)</name>
    <dbReference type="NCBI Taxonomy" id="269798"/>
    <lineage>
        <taxon>Bacteria</taxon>
        <taxon>Pseudomonadati</taxon>
        <taxon>Bacteroidota</taxon>
        <taxon>Cytophagia</taxon>
        <taxon>Cytophagales</taxon>
        <taxon>Cytophagaceae</taxon>
        <taxon>Cytophaga</taxon>
    </lineage>
</organism>
<accession>A0A6N4SU08</accession>
<dbReference type="InterPro" id="IPR045767">
    <property type="entry name" value="DUF6134"/>
</dbReference>
<reference evidence="1 2" key="1">
    <citation type="journal article" date="2007" name="Appl. Environ. Microbiol.">
        <title>Genome sequence of the cellulolytic gliding bacterium Cytophaga hutchinsonii.</title>
        <authorList>
            <person name="Xie G."/>
            <person name="Bruce D.C."/>
            <person name="Challacombe J.F."/>
            <person name="Chertkov O."/>
            <person name="Detter J.C."/>
            <person name="Gilna P."/>
            <person name="Han C.S."/>
            <person name="Lucas S."/>
            <person name="Misra M."/>
            <person name="Myers G.L."/>
            <person name="Richardson P."/>
            <person name="Tapia R."/>
            <person name="Thayer N."/>
            <person name="Thompson L.S."/>
            <person name="Brettin T.S."/>
            <person name="Henrissat B."/>
            <person name="Wilson D.B."/>
            <person name="McBride M.J."/>
        </authorList>
    </citation>
    <scope>NUCLEOTIDE SEQUENCE [LARGE SCALE GENOMIC DNA]</scope>
    <source>
        <strain evidence="2">ATCC 33406 / DSM 1761 / CIP 103989 / NBRC 15051 / NCIMB 9469 / D465</strain>
    </source>
</reference>
<dbReference type="EMBL" id="CP000383">
    <property type="protein sequence ID" value="ABG59923.1"/>
    <property type="molecule type" value="Genomic_DNA"/>
</dbReference>
<dbReference type="Proteomes" id="UP000001822">
    <property type="component" value="Chromosome"/>
</dbReference>
<dbReference type="OrthoDB" id="1121030at2"/>
<name>A0A6N4SU08_CYTH3</name>